<dbReference type="AlphaFoldDB" id="A0A6C0LQ49"/>
<evidence type="ECO:0000313" key="2">
    <source>
        <dbReference type="EMBL" id="QHU32135.1"/>
    </source>
</evidence>
<dbReference type="EMBL" id="MN740536">
    <property type="protein sequence ID" value="QHU32135.1"/>
    <property type="molecule type" value="Genomic_DNA"/>
</dbReference>
<organism evidence="2">
    <name type="scientific">viral metagenome</name>
    <dbReference type="NCBI Taxonomy" id="1070528"/>
    <lineage>
        <taxon>unclassified sequences</taxon>
        <taxon>metagenomes</taxon>
        <taxon>organismal metagenomes</taxon>
    </lineage>
</organism>
<feature type="region of interest" description="Disordered" evidence="1">
    <location>
        <begin position="1"/>
        <end position="20"/>
    </location>
</feature>
<proteinExistence type="predicted"/>
<reference evidence="2" key="1">
    <citation type="journal article" date="2020" name="Nature">
        <title>Giant virus diversity and host interactions through global metagenomics.</title>
        <authorList>
            <person name="Schulz F."/>
            <person name="Roux S."/>
            <person name="Paez-Espino D."/>
            <person name="Jungbluth S."/>
            <person name="Walsh D.A."/>
            <person name="Denef V.J."/>
            <person name="McMahon K.D."/>
            <person name="Konstantinidis K.T."/>
            <person name="Eloe-Fadrosh E.A."/>
            <person name="Kyrpides N.C."/>
            <person name="Woyke T."/>
        </authorList>
    </citation>
    <scope>NUCLEOTIDE SEQUENCE</scope>
    <source>
        <strain evidence="2">GVMAG-M-3300027963-9</strain>
    </source>
</reference>
<sequence length="199" mass="22341">MDSQRFNERTAPDLNPKTSQRYTERIVEATQVPNKMTAPIQDSRFPGYAAMMEDGRLVTDYRMHCAHNFNPKYGNSVRQWMQTNAEGIRQVTRKRQMDSLGGAFFSSSYVPPGSVVQNCTEYECTMMPTNDRKGIGLVRNERVPPLFGTYDPTRWAPAETNTALTTVFEGGRNTPRGREFNVLGGNLVHGNDGKRGVPG</sequence>
<protein>
    <submittedName>
        <fullName evidence="2">Uncharacterized protein</fullName>
    </submittedName>
</protein>
<feature type="compositionally biased region" description="Basic and acidic residues" evidence="1">
    <location>
        <begin position="1"/>
        <end position="11"/>
    </location>
</feature>
<name>A0A6C0LQ49_9ZZZZ</name>
<accession>A0A6C0LQ49</accession>
<evidence type="ECO:0000256" key="1">
    <source>
        <dbReference type="SAM" id="MobiDB-lite"/>
    </source>
</evidence>